<dbReference type="RefSeq" id="WP_242021526.1">
    <property type="nucleotide sequence ID" value="NZ_JAMPKX010000004.1"/>
</dbReference>
<comment type="caution">
    <text evidence="1">The sequence shown here is derived from an EMBL/GenBank/DDBJ whole genome shotgun (WGS) entry which is preliminary data.</text>
</comment>
<keyword evidence="2" id="KW-1185">Reference proteome</keyword>
<evidence type="ECO:0000313" key="2">
    <source>
        <dbReference type="Proteomes" id="UP001482513"/>
    </source>
</evidence>
<accession>A0ABV0K472</accession>
<dbReference type="EMBL" id="JAMPKX010000004">
    <property type="protein sequence ID" value="MEP0947564.1"/>
    <property type="molecule type" value="Genomic_DNA"/>
</dbReference>
<organism evidence="1 2">
    <name type="scientific">Leptolyngbya subtilissima DQ-A4</name>
    <dbReference type="NCBI Taxonomy" id="2933933"/>
    <lineage>
        <taxon>Bacteria</taxon>
        <taxon>Bacillati</taxon>
        <taxon>Cyanobacteriota</taxon>
        <taxon>Cyanophyceae</taxon>
        <taxon>Leptolyngbyales</taxon>
        <taxon>Leptolyngbyaceae</taxon>
        <taxon>Leptolyngbya group</taxon>
        <taxon>Leptolyngbya</taxon>
    </lineage>
</organism>
<protein>
    <submittedName>
        <fullName evidence="1">Uncharacterized protein</fullName>
    </submittedName>
</protein>
<reference evidence="1 2" key="1">
    <citation type="submission" date="2022-04" db="EMBL/GenBank/DDBJ databases">
        <title>Positive selection, recombination, and allopatry shape intraspecific diversity of widespread and dominant cyanobacteria.</title>
        <authorList>
            <person name="Wei J."/>
            <person name="Shu W."/>
            <person name="Hu C."/>
        </authorList>
    </citation>
    <scope>NUCLEOTIDE SEQUENCE [LARGE SCALE GENOMIC DNA]</scope>
    <source>
        <strain evidence="1 2">DQ-A4</strain>
    </source>
</reference>
<name>A0ABV0K472_9CYAN</name>
<sequence>MSPWDSLDSWSNYSSRPPANLEDLLYQHWQYWRKQEAPHELIARFRSLFLDVANYPDSSVASALLSLSEQETADREFKYVLNRCCYTLINLWYTQPRDHWAIPELVRLFEDLPPANSTNPKARKVYGLVKEFPQTEQYASLVRLQQIMAPAREADVSAAAVIEDQPLAHRIRHYPFLYDNSLLTKDSGQEQKQNINDLRRRAETDLGIRLARYHAQHQTSGRAIQAVNPTLLDADGLEQALSFYTGKIDGRTHRDQARWFATYSKTVRSFRDFKDEFVDYLIGPIAVAEPKYSGNHFTRNLRQYLRETLAEFDNQPLNSFILVETCRRLLNFLVVDSPHRPVFRNFRHLVDDVGHTLTMGLLLRLVLFCSAAKPWLERCFSVLFNLHERRTCKEVPWLVTSLEHANVALITNFNDVGYQF</sequence>
<evidence type="ECO:0000313" key="1">
    <source>
        <dbReference type="EMBL" id="MEP0947564.1"/>
    </source>
</evidence>
<dbReference type="Proteomes" id="UP001482513">
    <property type="component" value="Unassembled WGS sequence"/>
</dbReference>
<gene>
    <name evidence="1" type="ORF">NC992_11840</name>
</gene>
<proteinExistence type="predicted"/>